<dbReference type="AlphaFoldDB" id="A0A8J2JKB3"/>
<protein>
    <submittedName>
        <fullName evidence="1">Uncharacterized protein</fullName>
    </submittedName>
</protein>
<evidence type="ECO:0000313" key="2">
    <source>
        <dbReference type="Proteomes" id="UP000708208"/>
    </source>
</evidence>
<dbReference type="Proteomes" id="UP000708208">
    <property type="component" value="Unassembled WGS sequence"/>
</dbReference>
<evidence type="ECO:0000313" key="1">
    <source>
        <dbReference type="EMBL" id="CAG7720102.1"/>
    </source>
</evidence>
<accession>A0A8J2JKB3</accession>
<sequence>MLKCQMEQLAEKLYFSETMKMEDGDVVGYAIPPKFGGTSTATFNRFPACQSCTKEWDDILTSLIVDVTSHKFIALKFEYESENQTRPLYFYYTVLKFYDFEKRIKSLSQTHYGLITNNADKNLNRVQPYVQFQDKRKVFNINLTHIQAGFSYNYENVVMSIINNVSASNFNGGTGNRDTSFMSCHKINFSSDQESHRKINQSSAAKATIEEMLKNPMVRLFDGENLTGNFEDYHSGMSQFES</sequence>
<proteinExistence type="predicted"/>
<name>A0A8J2JKB3_9HEXA</name>
<dbReference type="EMBL" id="CAJVCH010067325">
    <property type="protein sequence ID" value="CAG7720102.1"/>
    <property type="molecule type" value="Genomic_DNA"/>
</dbReference>
<reference evidence="1" key="1">
    <citation type="submission" date="2021-06" db="EMBL/GenBank/DDBJ databases">
        <authorList>
            <person name="Hodson N. C."/>
            <person name="Mongue J. A."/>
            <person name="Jaron S. K."/>
        </authorList>
    </citation>
    <scope>NUCLEOTIDE SEQUENCE</scope>
</reference>
<gene>
    <name evidence="1" type="ORF">AFUS01_LOCUS9390</name>
</gene>
<organism evidence="1 2">
    <name type="scientific">Allacma fusca</name>
    <dbReference type="NCBI Taxonomy" id="39272"/>
    <lineage>
        <taxon>Eukaryota</taxon>
        <taxon>Metazoa</taxon>
        <taxon>Ecdysozoa</taxon>
        <taxon>Arthropoda</taxon>
        <taxon>Hexapoda</taxon>
        <taxon>Collembola</taxon>
        <taxon>Symphypleona</taxon>
        <taxon>Sminthuridae</taxon>
        <taxon>Allacma</taxon>
    </lineage>
</organism>
<keyword evidence="2" id="KW-1185">Reference proteome</keyword>
<feature type="non-terminal residue" evidence="1">
    <location>
        <position position="1"/>
    </location>
</feature>
<comment type="caution">
    <text evidence="1">The sequence shown here is derived from an EMBL/GenBank/DDBJ whole genome shotgun (WGS) entry which is preliminary data.</text>
</comment>